<sequence>MQTRRRPLMLASMLLGALSLIGCSGCSKKSDPPSGQVPESSAKSAAPADPGELNLLIFPDYIDEKIVKAFEEQTKARVRLTRYDSTEEMESKLAYAGADSQYDVVIMASQVLPRMVRRGLVGALDHAKIPNLKNLEARFSGPGFDDGNKHGVPYQWGTVGVVYNKKKLPNLEPSWSMLLDPQKLAGTFVLLDEQRDMLGAVLKYKGFSSNTSKESEIREAGRVLKEVKKQAKCLGFKGGVGALEDVKAGSVDMAVVWNGDAQKAIQADKERLAFVIPKEGSVIWVDVMTIAAKAPNPELAHKFINHVLTPEGGAQLSMYTKYASPNAAAQQKLPDEDRTNTLIYPTKEVSDRLEHHRDLGEAARVFDEVWTDVKSQ</sequence>
<dbReference type="EMBL" id="CP012670">
    <property type="protein sequence ID" value="AUX27685.1"/>
    <property type="molecule type" value="Genomic_DNA"/>
</dbReference>
<feature type="chain" id="PRO_5021012618" evidence="6">
    <location>
        <begin position="30"/>
        <end position="376"/>
    </location>
</feature>
<keyword evidence="2" id="KW-0813">Transport</keyword>
<evidence type="ECO:0000256" key="1">
    <source>
        <dbReference type="ARBA" id="ARBA00004418"/>
    </source>
</evidence>
<dbReference type="AlphaFoldDB" id="A0A4P2QD60"/>
<organism evidence="7 8">
    <name type="scientific">Sorangium cellulosum</name>
    <name type="common">Polyangium cellulosum</name>
    <dbReference type="NCBI Taxonomy" id="56"/>
    <lineage>
        <taxon>Bacteria</taxon>
        <taxon>Pseudomonadati</taxon>
        <taxon>Myxococcota</taxon>
        <taxon>Polyangia</taxon>
        <taxon>Polyangiales</taxon>
        <taxon>Polyangiaceae</taxon>
        <taxon>Sorangium</taxon>
    </lineage>
</organism>
<evidence type="ECO:0000256" key="5">
    <source>
        <dbReference type="SAM" id="MobiDB-lite"/>
    </source>
</evidence>
<dbReference type="OrthoDB" id="6776301at2"/>
<dbReference type="PRINTS" id="PR00909">
    <property type="entry name" value="SPERMDNBNDNG"/>
</dbReference>
<evidence type="ECO:0000256" key="3">
    <source>
        <dbReference type="ARBA" id="ARBA00022729"/>
    </source>
</evidence>
<proteinExistence type="predicted"/>
<dbReference type="GO" id="GO:0042597">
    <property type="term" value="C:periplasmic space"/>
    <property type="evidence" value="ECO:0007669"/>
    <property type="project" value="UniProtKB-SubCell"/>
</dbReference>
<dbReference type="SUPFAM" id="SSF53850">
    <property type="entry name" value="Periplasmic binding protein-like II"/>
    <property type="match status" value="1"/>
</dbReference>
<dbReference type="GO" id="GO:0015846">
    <property type="term" value="P:polyamine transport"/>
    <property type="evidence" value="ECO:0007669"/>
    <property type="project" value="InterPro"/>
</dbReference>
<reference evidence="7 8" key="1">
    <citation type="submission" date="2015-09" db="EMBL/GenBank/DDBJ databases">
        <title>Sorangium comparison.</title>
        <authorList>
            <person name="Zaburannyi N."/>
            <person name="Bunk B."/>
            <person name="Overmann J."/>
            <person name="Mueller R."/>
        </authorList>
    </citation>
    <scope>NUCLEOTIDE SEQUENCE [LARGE SCALE GENOMIC DNA]</scope>
    <source>
        <strain evidence="7 8">So ceGT47</strain>
    </source>
</reference>
<dbReference type="InterPro" id="IPR006059">
    <property type="entry name" value="SBP"/>
</dbReference>
<dbReference type="Pfam" id="PF13416">
    <property type="entry name" value="SBP_bac_8"/>
    <property type="match status" value="1"/>
</dbReference>
<keyword evidence="4" id="KW-0574">Periplasm</keyword>
<dbReference type="PANTHER" id="PTHR30222:SF17">
    <property type="entry name" value="SPERMIDINE_PUTRESCINE-BINDING PERIPLASMIC PROTEIN"/>
    <property type="match status" value="1"/>
</dbReference>
<evidence type="ECO:0000256" key="6">
    <source>
        <dbReference type="SAM" id="SignalP"/>
    </source>
</evidence>
<dbReference type="GO" id="GO:0019808">
    <property type="term" value="F:polyamine binding"/>
    <property type="evidence" value="ECO:0007669"/>
    <property type="project" value="InterPro"/>
</dbReference>
<dbReference type="Gene3D" id="3.40.190.10">
    <property type="entry name" value="Periplasmic binding protein-like II"/>
    <property type="match status" value="2"/>
</dbReference>
<name>A0A4P2QD60_SORCE</name>
<dbReference type="PIRSF" id="PIRSF019574">
    <property type="entry name" value="Periplasmic_polyamine_BP"/>
    <property type="match status" value="1"/>
</dbReference>
<evidence type="ECO:0000256" key="4">
    <source>
        <dbReference type="ARBA" id="ARBA00022764"/>
    </source>
</evidence>
<protein>
    <submittedName>
        <fullName evidence="7">Putrescine/spermidine ABC transporter substrate-binding protein</fullName>
    </submittedName>
</protein>
<dbReference type="CDD" id="cd13590">
    <property type="entry name" value="PBP2_PotD_PotF_like"/>
    <property type="match status" value="1"/>
</dbReference>
<dbReference type="PROSITE" id="PS51257">
    <property type="entry name" value="PROKAR_LIPOPROTEIN"/>
    <property type="match status" value="1"/>
</dbReference>
<feature type="signal peptide" evidence="6">
    <location>
        <begin position="1"/>
        <end position="29"/>
    </location>
</feature>
<dbReference type="Proteomes" id="UP000295781">
    <property type="component" value="Chromosome"/>
</dbReference>
<keyword evidence="3 6" id="KW-0732">Signal</keyword>
<dbReference type="InterPro" id="IPR001188">
    <property type="entry name" value="Sperm_putr-bd"/>
</dbReference>
<accession>A0A4P2QD60</accession>
<comment type="subcellular location">
    <subcellularLocation>
        <location evidence="1">Periplasm</location>
    </subcellularLocation>
</comment>
<evidence type="ECO:0000313" key="8">
    <source>
        <dbReference type="Proteomes" id="UP000295781"/>
    </source>
</evidence>
<dbReference type="PANTHER" id="PTHR30222">
    <property type="entry name" value="SPERMIDINE/PUTRESCINE-BINDING PERIPLASMIC PROTEIN"/>
    <property type="match status" value="1"/>
</dbReference>
<feature type="region of interest" description="Disordered" evidence="5">
    <location>
        <begin position="29"/>
        <end position="48"/>
    </location>
</feature>
<evidence type="ECO:0000256" key="2">
    <source>
        <dbReference type="ARBA" id="ARBA00022448"/>
    </source>
</evidence>
<gene>
    <name evidence="7" type="ORF">SOCEGT47_082830</name>
</gene>
<evidence type="ECO:0000313" key="7">
    <source>
        <dbReference type="EMBL" id="AUX27685.1"/>
    </source>
</evidence>